<keyword evidence="1" id="KW-0812">Transmembrane</keyword>
<evidence type="ECO:0000256" key="1">
    <source>
        <dbReference type="SAM" id="Phobius"/>
    </source>
</evidence>
<feature type="transmembrane region" description="Helical" evidence="1">
    <location>
        <begin position="15"/>
        <end position="33"/>
    </location>
</feature>
<dbReference type="Proteomes" id="UP000533306">
    <property type="component" value="Unassembled WGS sequence"/>
</dbReference>
<dbReference type="NCBIfam" id="NF038050">
    <property type="entry name" value="NrtS"/>
    <property type="match status" value="1"/>
</dbReference>
<dbReference type="EMBL" id="JACHEU010000006">
    <property type="protein sequence ID" value="MBB6014531.1"/>
    <property type="molecule type" value="Genomic_DNA"/>
</dbReference>
<feature type="transmembrane region" description="Helical" evidence="1">
    <location>
        <begin position="53"/>
        <end position="71"/>
    </location>
</feature>
<proteinExistence type="predicted"/>
<sequence>MSRAPRRYLAFRQSVVVRAAVIAAIVGPVLAIINHGDTLLAGELHLSEAVKIIITFLVPYTVSTVSSVFSIREQEALLSQLGDPTPVGSSPSSP</sequence>
<gene>
    <name evidence="2" type="ORF">HNR59_003926</name>
</gene>
<dbReference type="AlphaFoldDB" id="A0A7W9S5K4"/>
<accession>A0A7W9S5K4</accession>
<dbReference type="InterPro" id="IPR047700">
    <property type="entry name" value="NrtS-like"/>
</dbReference>
<keyword evidence="1" id="KW-0472">Membrane</keyword>
<dbReference type="RefSeq" id="WP_183832753.1">
    <property type="nucleotide sequence ID" value="NZ_JACHEU010000006.1"/>
</dbReference>
<evidence type="ECO:0000313" key="2">
    <source>
        <dbReference type="EMBL" id="MBB6014531.1"/>
    </source>
</evidence>
<protein>
    <submittedName>
        <fullName evidence="2">Uncharacterized protein</fullName>
    </submittedName>
</protein>
<reference evidence="2 3" key="1">
    <citation type="submission" date="2020-08" db="EMBL/GenBank/DDBJ databases">
        <title>Genomic Encyclopedia of Type Strains, Phase IV (KMG-IV): sequencing the most valuable type-strain genomes for metagenomic binning, comparative biology and taxonomic classification.</title>
        <authorList>
            <person name="Goeker M."/>
        </authorList>
    </citation>
    <scope>NUCLEOTIDE SEQUENCE [LARGE SCALE GENOMIC DNA]</scope>
    <source>
        <strain evidence="2 3">DSM 11099</strain>
    </source>
</reference>
<keyword evidence="3" id="KW-1185">Reference proteome</keyword>
<evidence type="ECO:0000313" key="3">
    <source>
        <dbReference type="Proteomes" id="UP000533306"/>
    </source>
</evidence>
<keyword evidence="1" id="KW-1133">Transmembrane helix</keyword>
<name>A0A7W9S5K4_9HYPH</name>
<organism evidence="2 3">
    <name type="scientific">Aquamicrobium lusatiense</name>
    <dbReference type="NCBI Taxonomy" id="89772"/>
    <lineage>
        <taxon>Bacteria</taxon>
        <taxon>Pseudomonadati</taxon>
        <taxon>Pseudomonadota</taxon>
        <taxon>Alphaproteobacteria</taxon>
        <taxon>Hyphomicrobiales</taxon>
        <taxon>Phyllobacteriaceae</taxon>
        <taxon>Aquamicrobium</taxon>
    </lineage>
</organism>
<comment type="caution">
    <text evidence="2">The sequence shown here is derived from an EMBL/GenBank/DDBJ whole genome shotgun (WGS) entry which is preliminary data.</text>
</comment>